<dbReference type="EMBL" id="SNRW01011235">
    <property type="protein sequence ID" value="KAA6375424.1"/>
    <property type="molecule type" value="Genomic_DNA"/>
</dbReference>
<name>A0A5J4UYY1_9EUKA</name>
<evidence type="ECO:0000313" key="1">
    <source>
        <dbReference type="EMBL" id="KAA6375424.1"/>
    </source>
</evidence>
<dbReference type="AlphaFoldDB" id="A0A5J4UYY1"/>
<accession>A0A5J4UYY1</accession>
<protein>
    <recommendedName>
        <fullName evidence="3">Reverse transcriptase domain-containing protein</fullName>
    </recommendedName>
</protein>
<gene>
    <name evidence="1" type="ORF">EZS28_029046</name>
</gene>
<feature type="non-terminal residue" evidence="1">
    <location>
        <position position="1"/>
    </location>
</feature>
<evidence type="ECO:0008006" key="3">
    <source>
        <dbReference type="Google" id="ProtNLM"/>
    </source>
</evidence>
<sequence length="274" mass="32044">DIKSLQQLLQLKDFMINIDLESFFHLIQVDQEFRSFFGFNFNNRFYLYRAMHLNAQICVDTNDVDGNFWLENRLKSRSDINDAEQIEENEIDEGKMEKDRCQPKYGEILKEIFWMMEVITSNNPIQAAIVQSQASLATDENQTHWGATLKLSNAGQERQTIHELHSTSIDDQPQQLQQNWWEEFWKQQRLQPATLCVPHSRTDKQDPGFIVQICNLQRLFISPRSLLESPTSSKDTFINRYVRKWTEQEAQMICQLQGGQLGSGTRMPFTSLDG</sequence>
<reference evidence="1 2" key="1">
    <citation type="submission" date="2019-03" db="EMBL/GenBank/DDBJ databases">
        <title>Single cell metagenomics reveals metabolic interactions within the superorganism composed of flagellate Streblomastix strix and complex community of Bacteroidetes bacteria on its surface.</title>
        <authorList>
            <person name="Treitli S.C."/>
            <person name="Kolisko M."/>
            <person name="Husnik F."/>
            <person name="Keeling P."/>
            <person name="Hampl V."/>
        </authorList>
    </citation>
    <scope>NUCLEOTIDE SEQUENCE [LARGE SCALE GENOMIC DNA]</scope>
    <source>
        <strain evidence="1">ST1C</strain>
    </source>
</reference>
<comment type="caution">
    <text evidence="1">The sequence shown here is derived from an EMBL/GenBank/DDBJ whole genome shotgun (WGS) entry which is preliminary data.</text>
</comment>
<evidence type="ECO:0000313" key="2">
    <source>
        <dbReference type="Proteomes" id="UP000324800"/>
    </source>
</evidence>
<proteinExistence type="predicted"/>
<dbReference type="Proteomes" id="UP000324800">
    <property type="component" value="Unassembled WGS sequence"/>
</dbReference>
<organism evidence="1 2">
    <name type="scientific">Streblomastix strix</name>
    <dbReference type="NCBI Taxonomy" id="222440"/>
    <lineage>
        <taxon>Eukaryota</taxon>
        <taxon>Metamonada</taxon>
        <taxon>Preaxostyla</taxon>
        <taxon>Oxymonadida</taxon>
        <taxon>Streblomastigidae</taxon>
        <taxon>Streblomastix</taxon>
    </lineage>
</organism>